<feature type="chain" id="PRO_5041915468" evidence="5">
    <location>
        <begin position="27"/>
        <end position="493"/>
    </location>
</feature>
<dbReference type="PANTHER" id="PTHR42693:SF53">
    <property type="entry name" value="ENDO-4-O-SULFATASE"/>
    <property type="match status" value="1"/>
</dbReference>
<dbReference type="Proteomes" id="UP000175968">
    <property type="component" value="Chromosome"/>
</dbReference>
<keyword evidence="2" id="KW-0479">Metal-binding</keyword>
<keyword evidence="4" id="KW-0106">Calcium</keyword>
<keyword evidence="5" id="KW-0732">Signal</keyword>
<sequence>MKNSKYNVYTKFIFLLSILFGVSCLAQNNTKSKTPTNLLIILADQWRGQALGFEGKEPVMTPSLDKFAKESLVLTQMVSNYPVCSPARAMLMTGQYPIKNHVYSNVNSNSAPFGVELSKDAVCWSDILKQNGYFNGYIGKWHLDSPYKPYVPTSNNTEKVAWNEWTSPDRRHGFDYWYAYGTYDEHDKPMYWDTNDKRDDFKYVNQWGPIHEADKALAFFKNENGKIRKSGVPFSLVVSMNPPHSEYKTVPEKYYNLYKNIPLKDLVKDPNIPAEGTEQGDQYRKDIRYYYANITGVDEQIGRILQGMKDQKLDENTIVIVMADHGNCLGKHSEVSKNNIFEESLRIPFIVYWKGYIQPRIDNTFLGSLPDIYPTLLELMGMKDKAPKDLDGKSYAQYYLNGKGEKPTEQYILGAIISNNVNMNTGFRGIRTTDYKLAYVKKKGQGEYVLYDLKADPFELTNIYNPDLPIVKKLRPSLMQWIDKTKDGFVLDK</sequence>
<feature type="domain" description="Sulfatase N-terminal" evidence="6">
    <location>
        <begin position="37"/>
        <end position="382"/>
    </location>
</feature>
<dbReference type="GO" id="GO:0046872">
    <property type="term" value="F:metal ion binding"/>
    <property type="evidence" value="ECO:0007669"/>
    <property type="project" value="UniProtKB-KW"/>
</dbReference>
<dbReference type="RefSeq" id="WP_035635038.1">
    <property type="nucleotide sequence ID" value="NZ_CP017479.1"/>
</dbReference>
<reference evidence="7 8" key="1">
    <citation type="submission" date="2016-10" db="EMBL/GenBank/DDBJ databases">
        <title>Flavobacterium gilvum sp. nov., isolated from stream water.</title>
        <authorList>
            <person name="Shin S.-K."/>
            <person name="Cho Y.-J."/>
            <person name="Yi H."/>
        </authorList>
    </citation>
    <scope>NUCLEOTIDE SEQUENCE [LARGE SCALE GENOMIC DNA]</scope>
    <source>
        <strain evidence="7 8">EM1308</strain>
    </source>
</reference>
<feature type="signal peptide" evidence="5">
    <location>
        <begin position="1"/>
        <end position="26"/>
    </location>
</feature>
<dbReference type="GO" id="GO:0004065">
    <property type="term" value="F:arylsulfatase activity"/>
    <property type="evidence" value="ECO:0007669"/>
    <property type="project" value="TreeGrafter"/>
</dbReference>
<evidence type="ECO:0000313" key="7">
    <source>
        <dbReference type="EMBL" id="AOW10387.1"/>
    </source>
</evidence>
<evidence type="ECO:0000259" key="6">
    <source>
        <dbReference type="Pfam" id="PF00884"/>
    </source>
</evidence>
<evidence type="ECO:0000256" key="3">
    <source>
        <dbReference type="ARBA" id="ARBA00022801"/>
    </source>
</evidence>
<dbReference type="EMBL" id="CP017479">
    <property type="protein sequence ID" value="AOW10387.1"/>
    <property type="molecule type" value="Genomic_DNA"/>
</dbReference>
<dbReference type="PANTHER" id="PTHR42693">
    <property type="entry name" value="ARYLSULFATASE FAMILY MEMBER"/>
    <property type="match status" value="1"/>
</dbReference>
<evidence type="ECO:0000256" key="5">
    <source>
        <dbReference type="SAM" id="SignalP"/>
    </source>
</evidence>
<evidence type="ECO:0000313" key="8">
    <source>
        <dbReference type="Proteomes" id="UP000175968"/>
    </source>
</evidence>
<dbReference type="PROSITE" id="PS51257">
    <property type="entry name" value="PROKAR_LIPOPROTEIN"/>
    <property type="match status" value="1"/>
</dbReference>
<dbReference type="Gene3D" id="3.30.1120.10">
    <property type="match status" value="1"/>
</dbReference>
<accession>A0AAC9I6A4</accession>
<evidence type="ECO:0000256" key="1">
    <source>
        <dbReference type="ARBA" id="ARBA00008779"/>
    </source>
</evidence>
<keyword evidence="8" id="KW-1185">Reference proteome</keyword>
<dbReference type="InterPro" id="IPR024607">
    <property type="entry name" value="Sulfatase_CS"/>
</dbReference>
<dbReference type="InterPro" id="IPR050738">
    <property type="entry name" value="Sulfatase"/>
</dbReference>
<dbReference type="PROSITE" id="PS00523">
    <property type="entry name" value="SULFATASE_1"/>
    <property type="match status" value="1"/>
</dbReference>
<dbReference type="Pfam" id="PF00884">
    <property type="entry name" value="Sulfatase"/>
    <property type="match status" value="1"/>
</dbReference>
<dbReference type="SUPFAM" id="SSF53649">
    <property type="entry name" value="Alkaline phosphatase-like"/>
    <property type="match status" value="1"/>
</dbReference>
<evidence type="ECO:0000256" key="2">
    <source>
        <dbReference type="ARBA" id="ARBA00022723"/>
    </source>
</evidence>
<organism evidence="7 8">
    <name type="scientific">Flavobacterium gilvum</name>
    <dbReference type="NCBI Taxonomy" id="1492737"/>
    <lineage>
        <taxon>Bacteria</taxon>
        <taxon>Pseudomonadati</taxon>
        <taxon>Bacteroidota</taxon>
        <taxon>Flavobacteriia</taxon>
        <taxon>Flavobacteriales</taxon>
        <taxon>Flavobacteriaceae</taxon>
        <taxon>Flavobacterium</taxon>
    </lineage>
</organism>
<comment type="similarity">
    <text evidence="1">Belongs to the sulfatase family.</text>
</comment>
<dbReference type="InterPro" id="IPR017850">
    <property type="entry name" value="Alkaline_phosphatase_core_sf"/>
</dbReference>
<name>A0AAC9I6A4_9FLAO</name>
<proteinExistence type="inferred from homology"/>
<keyword evidence="3" id="KW-0378">Hydrolase</keyword>
<evidence type="ECO:0000256" key="4">
    <source>
        <dbReference type="ARBA" id="ARBA00022837"/>
    </source>
</evidence>
<dbReference type="Gene3D" id="3.40.720.10">
    <property type="entry name" value="Alkaline Phosphatase, subunit A"/>
    <property type="match status" value="1"/>
</dbReference>
<dbReference type="AlphaFoldDB" id="A0AAC9I6A4"/>
<gene>
    <name evidence="7" type="ORF">EM308_13225</name>
</gene>
<dbReference type="CDD" id="cd16034">
    <property type="entry name" value="sulfatase_like"/>
    <property type="match status" value="1"/>
</dbReference>
<dbReference type="InterPro" id="IPR000917">
    <property type="entry name" value="Sulfatase_N"/>
</dbReference>
<dbReference type="KEGG" id="fgl:EM308_13225"/>
<protein>
    <submittedName>
        <fullName evidence="7">Sulfatase</fullName>
    </submittedName>
</protein>